<organism evidence="1 2">
    <name type="scientific">Suillus luteus UH-Slu-Lm8-n1</name>
    <dbReference type="NCBI Taxonomy" id="930992"/>
    <lineage>
        <taxon>Eukaryota</taxon>
        <taxon>Fungi</taxon>
        <taxon>Dikarya</taxon>
        <taxon>Basidiomycota</taxon>
        <taxon>Agaricomycotina</taxon>
        <taxon>Agaricomycetes</taxon>
        <taxon>Agaricomycetidae</taxon>
        <taxon>Boletales</taxon>
        <taxon>Suillineae</taxon>
        <taxon>Suillaceae</taxon>
        <taxon>Suillus</taxon>
    </lineage>
</organism>
<dbReference type="Proteomes" id="UP000054485">
    <property type="component" value="Unassembled WGS sequence"/>
</dbReference>
<evidence type="ECO:0000313" key="1">
    <source>
        <dbReference type="EMBL" id="KIK42014.1"/>
    </source>
</evidence>
<gene>
    <name evidence="1" type="ORF">CY34DRAFT_165470</name>
</gene>
<keyword evidence="2" id="KW-1185">Reference proteome</keyword>
<dbReference type="InParanoid" id="A0A0D0AW10"/>
<proteinExistence type="predicted"/>
<name>A0A0D0AW10_9AGAM</name>
<dbReference type="EMBL" id="KN835250">
    <property type="protein sequence ID" value="KIK42014.1"/>
    <property type="molecule type" value="Genomic_DNA"/>
</dbReference>
<accession>A0A0D0AW10</accession>
<reference evidence="2" key="2">
    <citation type="submission" date="2015-01" db="EMBL/GenBank/DDBJ databases">
        <title>Evolutionary Origins and Diversification of the Mycorrhizal Mutualists.</title>
        <authorList>
            <consortium name="DOE Joint Genome Institute"/>
            <consortium name="Mycorrhizal Genomics Consortium"/>
            <person name="Kohler A."/>
            <person name="Kuo A."/>
            <person name="Nagy L.G."/>
            <person name="Floudas D."/>
            <person name="Copeland A."/>
            <person name="Barry K.W."/>
            <person name="Cichocki N."/>
            <person name="Veneault-Fourrey C."/>
            <person name="LaButti K."/>
            <person name="Lindquist E.A."/>
            <person name="Lipzen A."/>
            <person name="Lundell T."/>
            <person name="Morin E."/>
            <person name="Murat C."/>
            <person name="Riley R."/>
            <person name="Ohm R."/>
            <person name="Sun H."/>
            <person name="Tunlid A."/>
            <person name="Henrissat B."/>
            <person name="Grigoriev I.V."/>
            <person name="Hibbett D.S."/>
            <person name="Martin F."/>
        </authorList>
    </citation>
    <scope>NUCLEOTIDE SEQUENCE [LARGE SCALE GENOMIC DNA]</scope>
    <source>
        <strain evidence="2">UH-Slu-Lm8-n1</strain>
    </source>
</reference>
<protein>
    <submittedName>
        <fullName evidence="1">Uncharacterized protein</fullName>
    </submittedName>
</protein>
<dbReference type="HOGENOM" id="CLU_2832869_0_0_1"/>
<dbReference type="AlphaFoldDB" id="A0A0D0AW10"/>
<reference evidence="1 2" key="1">
    <citation type="submission" date="2014-04" db="EMBL/GenBank/DDBJ databases">
        <authorList>
            <consortium name="DOE Joint Genome Institute"/>
            <person name="Kuo A."/>
            <person name="Ruytinx J."/>
            <person name="Rineau F."/>
            <person name="Colpaert J."/>
            <person name="Kohler A."/>
            <person name="Nagy L.G."/>
            <person name="Floudas D."/>
            <person name="Copeland A."/>
            <person name="Barry K.W."/>
            <person name="Cichocki N."/>
            <person name="Veneault-Fourrey C."/>
            <person name="LaButti K."/>
            <person name="Lindquist E.A."/>
            <person name="Lipzen A."/>
            <person name="Lundell T."/>
            <person name="Morin E."/>
            <person name="Murat C."/>
            <person name="Sun H."/>
            <person name="Tunlid A."/>
            <person name="Henrissat B."/>
            <person name="Grigoriev I.V."/>
            <person name="Hibbett D.S."/>
            <person name="Martin F."/>
            <person name="Nordberg H.P."/>
            <person name="Cantor M.N."/>
            <person name="Hua S.X."/>
        </authorList>
    </citation>
    <scope>NUCLEOTIDE SEQUENCE [LARGE SCALE GENOMIC DNA]</scope>
    <source>
        <strain evidence="1 2">UH-Slu-Lm8-n1</strain>
    </source>
</reference>
<sequence length="66" mass="7822">MLVQPTPNFLLRGPSRKRIPEPLMERSTYSNVLLHHVSYLKHKRHAWLLPFSRPYLSRCDRAPQGK</sequence>
<evidence type="ECO:0000313" key="2">
    <source>
        <dbReference type="Proteomes" id="UP000054485"/>
    </source>
</evidence>